<organism evidence="8 9">
    <name type="scientific">Pandoraea nosoerga</name>
    <dbReference type="NCBI Taxonomy" id="2508296"/>
    <lineage>
        <taxon>Bacteria</taxon>
        <taxon>Pseudomonadati</taxon>
        <taxon>Pseudomonadota</taxon>
        <taxon>Betaproteobacteria</taxon>
        <taxon>Burkholderiales</taxon>
        <taxon>Burkholderiaceae</taxon>
        <taxon>Pandoraea</taxon>
    </lineage>
</organism>
<evidence type="ECO:0000256" key="4">
    <source>
        <dbReference type="SAM" id="Coils"/>
    </source>
</evidence>
<evidence type="ECO:0000256" key="1">
    <source>
        <dbReference type="ARBA" id="ARBA00004236"/>
    </source>
</evidence>
<dbReference type="Gene3D" id="2.40.30.170">
    <property type="match status" value="1"/>
</dbReference>
<dbReference type="InterPro" id="IPR006143">
    <property type="entry name" value="RND_pump_MFP"/>
</dbReference>
<dbReference type="GO" id="GO:0019898">
    <property type="term" value="C:extrinsic component of membrane"/>
    <property type="evidence" value="ECO:0007669"/>
    <property type="project" value="InterPro"/>
</dbReference>
<evidence type="ECO:0000256" key="2">
    <source>
        <dbReference type="ARBA" id="ARBA00009477"/>
    </source>
</evidence>
<dbReference type="RefSeq" id="WP_150556350.1">
    <property type="nucleotide sequence ID" value="NZ_CABPSC010000012.1"/>
</dbReference>
<dbReference type="EMBL" id="CABPSC010000012">
    <property type="protein sequence ID" value="VVE19909.1"/>
    <property type="molecule type" value="Genomic_DNA"/>
</dbReference>
<evidence type="ECO:0000313" key="8">
    <source>
        <dbReference type="EMBL" id="VVE19909.1"/>
    </source>
</evidence>
<dbReference type="GO" id="GO:1990281">
    <property type="term" value="C:efflux pump complex"/>
    <property type="evidence" value="ECO:0007669"/>
    <property type="project" value="TreeGrafter"/>
</dbReference>
<feature type="domain" description="Multidrug resistance protein MdtA-like beta-barrel" evidence="7">
    <location>
        <begin position="226"/>
        <end position="301"/>
    </location>
</feature>
<dbReference type="PANTHER" id="PTHR30469">
    <property type="entry name" value="MULTIDRUG RESISTANCE PROTEIN MDTA"/>
    <property type="match status" value="1"/>
</dbReference>
<dbReference type="AlphaFoldDB" id="A0A5E4W7P6"/>
<dbReference type="GO" id="GO:0030313">
    <property type="term" value="C:cell envelope"/>
    <property type="evidence" value="ECO:0007669"/>
    <property type="project" value="UniProtKB-SubCell"/>
</dbReference>
<sequence length="385" mass="42125">MTPLPLFRLTRRRKIGAAILVVLCGIAVWQWPRPKPPAYLSARVVRADLEDAVLATGVLQPIKQVEVGSQANGQLRSLKVVLGDRVAKGQLLAEIDPTSSDNDLREATAGLSTLAADRRAKSLRFAQAERELARQRLLAHDDATSPRELEKARTERDALAAELESLDSQIRQQNVKVDKARTNLSYTRITAPLNGTVTAITTQEGQTVTAIYQIPTILKIADLSMMTVRAQVSEADVVRVREGQHVYFTILGAPETRYEGKLRVIQPSPEKINNAIFFNALFDVPNPHGVLRPDMTAQVSIVRARIEKALAFPSVALGEKRADGRYRVRVLDARGNAHVRWVKVGLDNRLMAQALDGLTEGERVVTADPTDAPPPGATPDSGGIL</sequence>
<dbReference type="Proteomes" id="UP000367825">
    <property type="component" value="Unassembled WGS sequence"/>
</dbReference>
<name>A0A5E4W7P6_9BURK</name>
<dbReference type="OrthoDB" id="9784484at2"/>
<dbReference type="GO" id="GO:1990961">
    <property type="term" value="P:xenobiotic detoxification by transmembrane export across the plasma membrane"/>
    <property type="evidence" value="ECO:0007669"/>
    <property type="project" value="InterPro"/>
</dbReference>
<evidence type="ECO:0000256" key="3">
    <source>
        <dbReference type="ARBA" id="ARBA00023054"/>
    </source>
</evidence>
<dbReference type="Gene3D" id="6.10.140.1990">
    <property type="match status" value="1"/>
</dbReference>
<dbReference type="PANTHER" id="PTHR30469:SF33">
    <property type="entry name" value="SLR1207 PROTEIN"/>
    <property type="match status" value="1"/>
</dbReference>
<dbReference type="SUPFAM" id="SSF111369">
    <property type="entry name" value="HlyD-like secretion proteins"/>
    <property type="match status" value="1"/>
</dbReference>
<evidence type="ECO:0000259" key="7">
    <source>
        <dbReference type="Pfam" id="PF25944"/>
    </source>
</evidence>
<gene>
    <name evidence="8" type="ORF">PNO31109_03072</name>
</gene>
<dbReference type="Pfam" id="PF25944">
    <property type="entry name" value="Beta-barrel_RND"/>
    <property type="match status" value="1"/>
</dbReference>
<dbReference type="GO" id="GO:0015562">
    <property type="term" value="F:efflux transmembrane transporter activity"/>
    <property type="evidence" value="ECO:0007669"/>
    <property type="project" value="TreeGrafter"/>
</dbReference>
<evidence type="ECO:0000256" key="5">
    <source>
        <dbReference type="SAM" id="MobiDB-lite"/>
    </source>
</evidence>
<dbReference type="NCBIfam" id="TIGR01730">
    <property type="entry name" value="RND_mfp"/>
    <property type="match status" value="1"/>
</dbReference>
<dbReference type="InterPro" id="IPR058623">
    <property type="entry name" value="MacA"/>
</dbReference>
<protein>
    <submittedName>
        <fullName evidence="8">Efflux transporter periplasmic adaptor subunit</fullName>
    </submittedName>
</protein>
<feature type="region of interest" description="Disordered" evidence="5">
    <location>
        <begin position="361"/>
        <end position="385"/>
    </location>
</feature>
<dbReference type="Gene3D" id="6.20.50.140">
    <property type="match status" value="1"/>
</dbReference>
<comment type="subcellular location">
    <subcellularLocation>
        <location evidence="1">Cell membrane</location>
    </subcellularLocation>
</comment>
<dbReference type="InterPro" id="IPR058626">
    <property type="entry name" value="MdtA-like_b-barrel"/>
</dbReference>
<keyword evidence="3 4" id="KW-0175">Coiled coil</keyword>
<dbReference type="NCBIfam" id="NF008606">
    <property type="entry name" value="PRK11578.1"/>
    <property type="match status" value="1"/>
</dbReference>
<dbReference type="InterPro" id="IPR030190">
    <property type="entry name" value="MacA_alpha-hairpin_sf"/>
</dbReference>
<evidence type="ECO:0000313" key="9">
    <source>
        <dbReference type="Proteomes" id="UP000367825"/>
    </source>
</evidence>
<evidence type="ECO:0000259" key="6">
    <source>
        <dbReference type="Pfam" id="PF25917"/>
    </source>
</evidence>
<reference evidence="8 9" key="1">
    <citation type="submission" date="2019-08" db="EMBL/GenBank/DDBJ databases">
        <authorList>
            <person name="Peeters C."/>
        </authorList>
    </citation>
    <scope>NUCLEOTIDE SEQUENCE [LARGE SCALE GENOMIC DNA]</scope>
    <source>
        <strain evidence="8 9">LMG 31109</strain>
    </source>
</reference>
<dbReference type="Pfam" id="PF25917">
    <property type="entry name" value="BSH_RND"/>
    <property type="match status" value="1"/>
</dbReference>
<dbReference type="InterPro" id="IPR058625">
    <property type="entry name" value="MdtA-like_BSH"/>
</dbReference>
<feature type="coiled-coil region" evidence="4">
    <location>
        <begin position="149"/>
        <end position="183"/>
    </location>
</feature>
<proteinExistence type="inferred from homology"/>
<accession>A0A5E4W7P6</accession>
<feature type="domain" description="Multidrug resistance protein MdtA-like barrel-sandwich hybrid" evidence="6">
    <location>
        <begin position="64"/>
        <end position="216"/>
    </location>
</feature>
<comment type="similarity">
    <text evidence="2">Belongs to the membrane fusion protein (MFP) (TC 8.A.1) family.</text>
</comment>
<dbReference type="Gene3D" id="2.40.50.100">
    <property type="match status" value="1"/>
</dbReference>
<keyword evidence="9" id="KW-1185">Reference proteome</keyword>
<dbReference type="GO" id="GO:1990195">
    <property type="term" value="C:macrolide transmembrane transporter complex"/>
    <property type="evidence" value="ECO:0007669"/>
    <property type="project" value="InterPro"/>
</dbReference>